<reference evidence="3" key="1">
    <citation type="journal article" date="2023" name="Plant J.">
        <title>Genome sequences and population genomics provide insights into the demographic history, inbreeding, and mutation load of two 'living fossil' tree species of Dipteronia.</title>
        <authorList>
            <person name="Feng Y."/>
            <person name="Comes H.P."/>
            <person name="Chen J."/>
            <person name="Zhu S."/>
            <person name="Lu R."/>
            <person name="Zhang X."/>
            <person name="Li P."/>
            <person name="Qiu J."/>
            <person name="Olsen K.M."/>
            <person name="Qiu Y."/>
        </authorList>
    </citation>
    <scope>NUCLEOTIDE SEQUENCE</scope>
    <source>
        <strain evidence="3">KIB01</strain>
    </source>
</reference>
<dbReference type="AlphaFoldDB" id="A0AAD9TS03"/>
<accession>A0AAD9TS03</accession>
<evidence type="ECO:0000313" key="4">
    <source>
        <dbReference type="Proteomes" id="UP001280121"/>
    </source>
</evidence>
<evidence type="ECO:0000313" key="3">
    <source>
        <dbReference type="EMBL" id="KAK2640673.1"/>
    </source>
</evidence>
<dbReference type="Proteomes" id="UP001280121">
    <property type="component" value="Unassembled WGS sequence"/>
</dbReference>
<keyword evidence="4" id="KW-1185">Reference proteome</keyword>
<sequence>MDQTVLKEICIPSYKGFEAFDSSRSTLEDVLNALSNPDVNMVGIYRAGGIGKTTLVRAVAKHAGDKLQKFYFDVMAFAEVSTKPNIGKIQGDIADKLGLTFKEEVIINGRARKLHKF</sequence>
<gene>
    <name evidence="3" type="ORF">Ddye_028468</name>
</gene>
<evidence type="ECO:0000259" key="2">
    <source>
        <dbReference type="Pfam" id="PF00931"/>
    </source>
</evidence>
<feature type="domain" description="NB-ARC" evidence="2">
    <location>
        <begin position="25"/>
        <end position="113"/>
    </location>
</feature>
<dbReference type="EMBL" id="JANJYI010000008">
    <property type="protein sequence ID" value="KAK2640673.1"/>
    <property type="molecule type" value="Genomic_DNA"/>
</dbReference>
<name>A0AAD9TS03_9ROSI</name>
<dbReference type="InterPro" id="IPR002182">
    <property type="entry name" value="NB-ARC"/>
</dbReference>
<dbReference type="Gene3D" id="3.40.50.300">
    <property type="entry name" value="P-loop containing nucleotide triphosphate hydrolases"/>
    <property type="match status" value="1"/>
</dbReference>
<keyword evidence="1" id="KW-0611">Plant defense</keyword>
<proteinExistence type="predicted"/>
<dbReference type="SUPFAM" id="SSF52540">
    <property type="entry name" value="P-loop containing nucleoside triphosphate hydrolases"/>
    <property type="match status" value="1"/>
</dbReference>
<protein>
    <recommendedName>
        <fullName evidence="2">NB-ARC domain-containing protein</fullName>
    </recommendedName>
</protein>
<dbReference type="PANTHER" id="PTHR33463">
    <property type="entry name" value="NB-ARC DOMAIN-CONTAINING PROTEIN-RELATED"/>
    <property type="match status" value="1"/>
</dbReference>
<dbReference type="PANTHER" id="PTHR33463:SF198">
    <property type="entry name" value="RPP4C3"/>
    <property type="match status" value="1"/>
</dbReference>
<dbReference type="InterPro" id="IPR050905">
    <property type="entry name" value="Plant_NBS-LRR"/>
</dbReference>
<dbReference type="GO" id="GO:0043531">
    <property type="term" value="F:ADP binding"/>
    <property type="evidence" value="ECO:0007669"/>
    <property type="project" value="InterPro"/>
</dbReference>
<dbReference type="Pfam" id="PF00931">
    <property type="entry name" value="NB-ARC"/>
    <property type="match status" value="1"/>
</dbReference>
<dbReference type="InterPro" id="IPR027417">
    <property type="entry name" value="P-loop_NTPase"/>
</dbReference>
<comment type="caution">
    <text evidence="3">The sequence shown here is derived from an EMBL/GenBank/DDBJ whole genome shotgun (WGS) entry which is preliminary data.</text>
</comment>
<evidence type="ECO:0000256" key="1">
    <source>
        <dbReference type="ARBA" id="ARBA00022821"/>
    </source>
</evidence>
<organism evidence="3 4">
    <name type="scientific">Dipteronia dyeriana</name>
    <dbReference type="NCBI Taxonomy" id="168575"/>
    <lineage>
        <taxon>Eukaryota</taxon>
        <taxon>Viridiplantae</taxon>
        <taxon>Streptophyta</taxon>
        <taxon>Embryophyta</taxon>
        <taxon>Tracheophyta</taxon>
        <taxon>Spermatophyta</taxon>
        <taxon>Magnoliopsida</taxon>
        <taxon>eudicotyledons</taxon>
        <taxon>Gunneridae</taxon>
        <taxon>Pentapetalae</taxon>
        <taxon>rosids</taxon>
        <taxon>malvids</taxon>
        <taxon>Sapindales</taxon>
        <taxon>Sapindaceae</taxon>
        <taxon>Hippocastanoideae</taxon>
        <taxon>Acereae</taxon>
        <taxon>Dipteronia</taxon>
    </lineage>
</organism>